<evidence type="ECO:0000313" key="1">
    <source>
        <dbReference type="EMBL" id="KKM72522.1"/>
    </source>
</evidence>
<protein>
    <submittedName>
        <fullName evidence="1">Uncharacterized protein</fullName>
    </submittedName>
</protein>
<dbReference type="EMBL" id="LAZR01009453">
    <property type="protein sequence ID" value="KKM72522.1"/>
    <property type="molecule type" value="Genomic_DNA"/>
</dbReference>
<accession>A0A0F9MTG1</accession>
<gene>
    <name evidence="1" type="ORF">LCGC14_1419680</name>
</gene>
<name>A0A0F9MTG1_9ZZZZ</name>
<organism evidence="1">
    <name type="scientific">marine sediment metagenome</name>
    <dbReference type="NCBI Taxonomy" id="412755"/>
    <lineage>
        <taxon>unclassified sequences</taxon>
        <taxon>metagenomes</taxon>
        <taxon>ecological metagenomes</taxon>
    </lineage>
</organism>
<comment type="caution">
    <text evidence="1">The sequence shown here is derived from an EMBL/GenBank/DDBJ whole genome shotgun (WGS) entry which is preliminary data.</text>
</comment>
<sequence length="181" mass="18997">MGVIDQYKKSTVTVRIGSGAAQDRINKIRVAITAARVGDPGLDDPTPQLERDLAEATSAADDDAIVFIFEALSGVEMEALKLAHPSSNKDLAFDPVTFAPALIAASCIGAGDQDGLTTAEAAEIWDEFSAGDCEQLYGAAWGVTNTAHLRPFSVTDIDKPAQTSDLNSTTALLEELNTAVS</sequence>
<dbReference type="AlphaFoldDB" id="A0A0F9MTG1"/>
<reference evidence="1" key="1">
    <citation type="journal article" date="2015" name="Nature">
        <title>Complex archaea that bridge the gap between prokaryotes and eukaryotes.</title>
        <authorList>
            <person name="Spang A."/>
            <person name="Saw J.H."/>
            <person name="Jorgensen S.L."/>
            <person name="Zaremba-Niedzwiedzka K."/>
            <person name="Martijn J."/>
            <person name="Lind A.E."/>
            <person name="van Eijk R."/>
            <person name="Schleper C."/>
            <person name="Guy L."/>
            <person name="Ettema T.J."/>
        </authorList>
    </citation>
    <scope>NUCLEOTIDE SEQUENCE</scope>
</reference>
<proteinExistence type="predicted"/>